<dbReference type="EMBL" id="BLAY01000057">
    <property type="protein sequence ID" value="GET39017.1"/>
    <property type="molecule type" value="Genomic_DNA"/>
</dbReference>
<comment type="caution">
    <text evidence="1">The sequence shown here is derived from an EMBL/GenBank/DDBJ whole genome shotgun (WGS) entry which is preliminary data.</text>
</comment>
<keyword evidence="2" id="KW-1185">Reference proteome</keyword>
<reference evidence="1" key="1">
    <citation type="submission" date="2019-10" db="EMBL/GenBank/DDBJ databases">
        <title>Draft genome sequece of Microseira wollei NIES-4236.</title>
        <authorList>
            <person name="Yamaguchi H."/>
            <person name="Suzuki S."/>
            <person name="Kawachi M."/>
        </authorList>
    </citation>
    <scope>NUCLEOTIDE SEQUENCE</scope>
    <source>
        <strain evidence="1">NIES-4236</strain>
    </source>
</reference>
<dbReference type="Proteomes" id="UP001050975">
    <property type="component" value="Unassembled WGS sequence"/>
</dbReference>
<evidence type="ECO:0000313" key="1">
    <source>
        <dbReference type="EMBL" id="GET39017.1"/>
    </source>
</evidence>
<dbReference type="RefSeq" id="WP_226583832.1">
    <property type="nucleotide sequence ID" value="NZ_BLAY01000057.1"/>
</dbReference>
<evidence type="ECO:0000313" key="2">
    <source>
        <dbReference type="Proteomes" id="UP001050975"/>
    </source>
</evidence>
<dbReference type="AlphaFoldDB" id="A0AAV3X841"/>
<proteinExistence type="predicted"/>
<gene>
    <name evidence="1" type="ORF">MiSe_37770</name>
</gene>
<sequence length="130" mass="15521">MTTLFRRVDPAKKFRITKGEIARILGVAESIIVKFECWPFVLFVHRKDIGGQFVSYRVLEHWKNAIASQFQQCSTLQQLNHLWSTLKNDRKKHRKQYEDSVLSFLQKIWQECQDNLSEPLVYIQNDFTHH</sequence>
<name>A0AAV3X841_9CYAN</name>
<accession>A0AAV3X841</accession>
<organism evidence="1 2">
    <name type="scientific">Microseira wollei NIES-4236</name>
    <dbReference type="NCBI Taxonomy" id="2530354"/>
    <lineage>
        <taxon>Bacteria</taxon>
        <taxon>Bacillati</taxon>
        <taxon>Cyanobacteriota</taxon>
        <taxon>Cyanophyceae</taxon>
        <taxon>Oscillatoriophycideae</taxon>
        <taxon>Aerosakkonematales</taxon>
        <taxon>Aerosakkonemataceae</taxon>
        <taxon>Microseira</taxon>
    </lineage>
</organism>
<protein>
    <submittedName>
        <fullName evidence="1">Uncharacterized protein</fullName>
    </submittedName>
</protein>